<dbReference type="InterPro" id="IPR036249">
    <property type="entry name" value="Thioredoxin-like_sf"/>
</dbReference>
<dbReference type="InterPro" id="IPR051099">
    <property type="entry name" value="AGR/TXD"/>
</dbReference>
<dbReference type="PANTHER" id="PTHR15337:SF11">
    <property type="entry name" value="THIOREDOXIN DOMAIN-CONTAINING PROTEIN"/>
    <property type="match status" value="1"/>
</dbReference>
<evidence type="ECO:0000256" key="2">
    <source>
        <dbReference type="ARBA" id="ARBA00023284"/>
    </source>
</evidence>
<evidence type="ECO:0000259" key="4">
    <source>
        <dbReference type="PROSITE" id="PS51352"/>
    </source>
</evidence>
<dbReference type="Gene3D" id="3.40.30.10">
    <property type="entry name" value="Glutaredoxin"/>
    <property type="match status" value="1"/>
</dbReference>
<feature type="signal peptide" evidence="3">
    <location>
        <begin position="1"/>
        <end position="17"/>
    </location>
</feature>
<sequence length="414" mass="47364">MKKLMVLLLLFPCVLMAQEKGIQFVKGFNWEQVKAKAKQENKYILMDCYTSWCGPCKVMDNTVFPDETIGEIANAKFISVKVQFDEDEAGDPLKKEWLAQSRTFVKEYKVSGYPTLLFFNPDGEIVHKTVGLQRVPHLKETLETVTNPDYQYFTLKRAVAQNPNDKDLQFKKIEAAKRAGELSKDDVSDYIAMSGGLNSAQNAKLMITNTNSSKDATFQELLNKRDSLNALLGEGATEERYFGIIYFENLQNTLGRKSPSGYYILSTTPDWTTIEQNIKAKHPERIQEFMDYAKIQFFKAAYQWDNFAKALETYRADYPNSTSDPLKRMYAGDVAYFVKDVDVKYIQGVLDWSKAAFEKSTDDVDQMNYALLLYRTGAKDRAIPIMEEHIVFAPANVQQNYADLLDKMKLGKML</sequence>
<name>A0A1H5WFV1_9SPHI</name>
<dbReference type="CDD" id="cd02947">
    <property type="entry name" value="TRX_family"/>
    <property type="match status" value="1"/>
</dbReference>
<evidence type="ECO:0000313" key="5">
    <source>
        <dbReference type="EMBL" id="SEF98354.1"/>
    </source>
</evidence>
<dbReference type="PROSITE" id="PS00194">
    <property type="entry name" value="THIOREDOXIN_1"/>
    <property type="match status" value="1"/>
</dbReference>
<organism evidence="5 6">
    <name type="scientific">Sphingobacterium lactis</name>
    <dbReference type="NCBI Taxonomy" id="797291"/>
    <lineage>
        <taxon>Bacteria</taxon>
        <taxon>Pseudomonadati</taxon>
        <taxon>Bacteroidota</taxon>
        <taxon>Sphingobacteriia</taxon>
        <taxon>Sphingobacteriales</taxon>
        <taxon>Sphingobacteriaceae</taxon>
        <taxon>Sphingobacterium</taxon>
    </lineage>
</organism>
<keyword evidence="6" id="KW-1185">Reference proteome</keyword>
<dbReference type="InterPro" id="IPR012336">
    <property type="entry name" value="Thioredoxin-like_fold"/>
</dbReference>
<dbReference type="PROSITE" id="PS51352">
    <property type="entry name" value="THIOREDOXIN_2"/>
    <property type="match status" value="1"/>
</dbReference>
<feature type="chain" id="PRO_5009288236" evidence="3">
    <location>
        <begin position="18"/>
        <end position="414"/>
    </location>
</feature>
<protein>
    <submittedName>
        <fullName evidence="5">Thioredoxin-like domain-containing protein</fullName>
    </submittedName>
</protein>
<accession>A0A1H5WFV1</accession>
<evidence type="ECO:0000256" key="1">
    <source>
        <dbReference type="ARBA" id="ARBA00022729"/>
    </source>
</evidence>
<proteinExistence type="predicted"/>
<gene>
    <name evidence="5" type="ORF">SAMN05421877_10439</name>
</gene>
<dbReference type="RefSeq" id="WP_103905703.1">
    <property type="nucleotide sequence ID" value="NZ_CP049246.1"/>
</dbReference>
<keyword evidence="1 3" id="KW-0732">Signal</keyword>
<reference evidence="6" key="1">
    <citation type="submission" date="2016-10" db="EMBL/GenBank/DDBJ databases">
        <authorList>
            <person name="Varghese N."/>
            <person name="Submissions S."/>
        </authorList>
    </citation>
    <scope>NUCLEOTIDE SEQUENCE [LARGE SCALE GENOMIC DNA]</scope>
    <source>
        <strain evidence="6">DSM 22361</strain>
    </source>
</reference>
<dbReference type="InterPro" id="IPR013766">
    <property type="entry name" value="Thioredoxin_domain"/>
</dbReference>
<dbReference type="EMBL" id="FNUT01000004">
    <property type="protein sequence ID" value="SEF98354.1"/>
    <property type="molecule type" value="Genomic_DNA"/>
</dbReference>
<evidence type="ECO:0000256" key="3">
    <source>
        <dbReference type="SAM" id="SignalP"/>
    </source>
</evidence>
<dbReference type="AlphaFoldDB" id="A0A1H5WFV1"/>
<dbReference type="InterPro" id="IPR017937">
    <property type="entry name" value="Thioredoxin_CS"/>
</dbReference>
<dbReference type="SUPFAM" id="SSF52833">
    <property type="entry name" value="Thioredoxin-like"/>
    <property type="match status" value="1"/>
</dbReference>
<keyword evidence="2" id="KW-0676">Redox-active center</keyword>
<feature type="domain" description="Thioredoxin" evidence="4">
    <location>
        <begin position="14"/>
        <end position="147"/>
    </location>
</feature>
<dbReference type="Proteomes" id="UP000236731">
    <property type="component" value="Unassembled WGS sequence"/>
</dbReference>
<dbReference type="Pfam" id="PF13098">
    <property type="entry name" value="Thioredoxin_2"/>
    <property type="match status" value="1"/>
</dbReference>
<dbReference type="OrthoDB" id="120730at2"/>
<dbReference type="PANTHER" id="PTHR15337">
    <property type="entry name" value="ANTERIOR GRADIENT PROTEIN-RELATED"/>
    <property type="match status" value="1"/>
</dbReference>
<evidence type="ECO:0000313" key="6">
    <source>
        <dbReference type="Proteomes" id="UP000236731"/>
    </source>
</evidence>